<keyword evidence="4" id="KW-0276">Fatty acid metabolism</keyword>
<evidence type="ECO:0000256" key="3">
    <source>
        <dbReference type="ARBA" id="ARBA00023267"/>
    </source>
</evidence>
<dbReference type="InterPro" id="IPR011053">
    <property type="entry name" value="Single_hybrid_motif"/>
</dbReference>
<name>A0A3D8IT70_9HELI</name>
<gene>
    <name evidence="6" type="primary">accB</name>
    <name evidence="6" type="ORF">CQA54_01350</name>
</gene>
<dbReference type="PANTHER" id="PTHR45266:SF3">
    <property type="entry name" value="OXALOACETATE DECARBOXYLASE ALPHA CHAIN"/>
    <property type="match status" value="1"/>
</dbReference>
<dbReference type="Gene3D" id="2.40.50.100">
    <property type="match status" value="1"/>
</dbReference>
<accession>A0A3D8IT70</accession>
<dbReference type="PANTHER" id="PTHR45266">
    <property type="entry name" value="OXALOACETATE DECARBOXYLASE ALPHA CHAIN"/>
    <property type="match status" value="1"/>
</dbReference>
<dbReference type="InterPro" id="IPR050709">
    <property type="entry name" value="Biotin_Carboxyl_Carrier/Decarb"/>
</dbReference>
<dbReference type="Proteomes" id="UP000256514">
    <property type="component" value="Unassembled WGS sequence"/>
</dbReference>
<protein>
    <recommendedName>
        <fullName evidence="2 4">Biotin carboxyl carrier protein of acetyl-CoA carboxylase</fullName>
    </recommendedName>
</protein>
<dbReference type="GO" id="GO:0006633">
    <property type="term" value="P:fatty acid biosynthetic process"/>
    <property type="evidence" value="ECO:0007669"/>
    <property type="project" value="UniProtKB-UniPathway"/>
</dbReference>
<evidence type="ECO:0000256" key="1">
    <source>
        <dbReference type="ARBA" id="ARBA00003761"/>
    </source>
</evidence>
<dbReference type="AlphaFoldDB" id="A0A3D8IT70"/>
<keyword evidence="4" id="KW-0444">Lipid biosynthesis</keyword>
<reference evidence="6 7" key="1">
    <citation type="submission" date="2018-04" db="EMBL/GenBank/DDBJ databases">
        <title>Novel Campyloabacter and Helicobacter Species and Strains.</title>
        <authorList>
            <person name="Mannion A.J."/>
            <person name="Shen Z."/>
            <person name="Fox J.G."/>
        </authorList>
    </citation>
    <scope>NUCLEOTIDE SEQUENCE [LARGE SCALE GENOMIC DNA]</scope>
    <source>
        <strain evidence="6 7">MIT 12-6600</strain>
    </source>
</reference>
<dbReference type="GO" id="GO:0009317">
    <property type="term" value="C:acetyl-CoA carboxylase complex"/>
    <property type="evidence" value="ECO:0007669"/>
    <property type="project" value="InterPro"/>
</dbReference>
<evidence type="ECO:0000313" key="7">
    <source>
        <dbReference type="Proteomes" id="UP000256514"/>
    </source>
</evidence>
<dbReference type="OrthoDB" id="9811735at2"/>
<evidence type="ECO:0000256" key="4">
    <source>
        <dbReference type="RuleBase" id="RU364072"/>
    </source>
</evidence>
<sequence>MNLQEIKKLMEIFGNSQIAKLNLKDGEFELKLEKYTSVAPVSVPQAPVVSPVVANEAPQALVSTPAPAAPQAQGGEFITSPMVGTFYRCPSPGAAPYVNVGDTVKKGQTIGIIEAMKIMNEIEAECDCKILSIEVDDATPVEFSTNLVRIQKL</sequence>
<dbReference type="Pfam" id="PF00364">
    <property type="entry name" value="Biotin_lipoyl"/>
    <property type="match status" value="1"/>
</dbReference>
<keyword evidence="3 4" id="KW-0092">Biotin</keyword>
<comment type="caution">
    <text evidence="6">The sequence shown here is derived from an EMBL/GenBank/DDBJ whole genome shotgun (WGS) entry which is preliminary data.</text>
</comment>
<evidence type="ECO:0000259" key="5">
    <source>
        <dbReference type="PROSITE" id="PS50968"/>
    </source>
</evidence>
<evidence type="ECO:0000313" key="6">
    <source>
        <dbReference type="EMBL" id="RDU68479.1"/>
    </source>
</evidence>
<feature type="domain" description="Lipoyl-binding" evidence="5">
    <location>
        <begin position="75"/>
        <end position="151"/>
    </location>
</feature>
<dbReference type="PROSITE" id="PS50968">
    <property type="entry name" value="BIOTINYL_LIPOYL"/>
    <property type="match status" value="1"/>
</dbReference>
<keyword evidence="4" id="KW-0275">Fatty acid biosynthesis</keyword>
<dbReference type="NCBIfam" id="TIGR00531">
    <property type="entry name" value="BCCP"/>
    <property type="match status" value="1"/>
</dbReference>
<dbReference type="UniPathway" id="UPA00094"/>
<dbReference type="InterPro" id="IPR000089">
    <property type="entry name" value="Biotin_lipoyl"/>
</dbReference>
<dbReference type="EMBL" id="NXLT01000001">
    <property type="protein sequence ID" value="RDU68479.1"/>
    <property type="molecule type" value="Genomic_DNA"/>
</dbReference>
<comment type="function">
    <text evidence="1 4">This protein is a component of the acetyl coenzyme A carboxylase complex; first, biotin carboxylase catalyzes the carboxylation of the carrier protein and then the transcarboxylase transfers the carboxyl group to form malonyl-CoA.</text>
</comment>
<organism evidence="6 7">
    <name type="scientific">Helicobacter equorum</name>
    <dbReference type="NCBI Taxonomy" id="361872"/>
    <lineage>
        <taxon>Bacteria</taxon>
        <taxon>Pseudomonadati</taxon>
        <taxon>Campylobacterota</taxon>
        <taxon>Epsilonproteobacteria</taxon>
        <taxon>Campylobacterales</taxon>
        <taxon>Helicobacteraceae</taxon>
        <taxon>Helicobacter</taxon>
    </lineage>
</organism>
<dbReference type="GO" id="GO:0003989">
    <property type="term" value="F:acetyl-CoA carboxylase activity"/>
    <property type="evidence" value="ECO:0007669"/>
    <property type="project" value="InterPro"/>
</dbReference>
<keyword evidence="7" id="KW-1185">Reference proteome</keyword>
<dbReference type="RefSeq" id="WP_115570428.1">
    <property type="nucleotide sequence ID" value="NZ_NXLT01000001.1"/>
</dbReference>
<dbReference type="InterPro" id="IPR001249">
    <property type="entry name" value="AcCoA_biotinCC"/>
</dbReference>
<comment type="pathway">
    <text evidence="4">Lipid metabolism; fatty acid biosynthesis.</text>
</comment>
<dbReference type="PRINTS" id="PR01071">
    <property type="entry name" value="ACOABIOTINCC"/>
</dbReference>
<keyword evidence="4" id="KW-0443">Lipid metabolism</keyword>
<dbReference type="SUPFAM" id="SSF51230">
    <property type="entry name" value="Single hybrid motif"/>
    <property type="match status" value="1"/>
</dbReference>
<evidence type="ECO:0000256" key="2">
    <source>
        <dbReference type="ARBA" id="ARBA00017562"/>
    </source>
</evidence>
<proteinExistence type="predicted"/>
<dbReference type="CDD" id="cd06850">
    <property type="entry name" value="biotinyl_domain"/>
    <property type="match status" value="1"/>
</dbReference>